<dbReference type="InterPro" id="IPR032727">
    <property type="entry name" value="CLAMP"/>
</dbReference>
<proteinExistence type="predicted"/>
<organism evidence="2 3">
    <name type="scientific">Octopus sinensis</name>
    <name type="common">East Asian common octopus</name>
    <dbReference type="NCBI Taxonomy" id="2607531"/>
    <lineage>
        <taxon>Eukaryota</taxon>
        <taxon>Metazoa</taxon>
        <taxon>Spiralia</taxon>
        <taxon>Lophotrochozoa</taxon>
        <taxon>Mollusca</taxon>
        <taxon>Cephalopoda</taxon>
        <taxon>Coleoidea</taxon>
        <taxon>Octopodiformes</taxon>
        <taxon>Octopoda</taxon>
        <taxon>Incirrata</taxon>
        <taxon>Octopodidae</taxon>
        <taxon>Octopus</taxon>
    </lineage>
</organism>
<reference evidence="3" key="1">
    <citation type="submission" date="2025-08" db="UniProtKB">
        <authorList>
            <consortium name="RefSeq"/>
        </authorList>
    </citation>
    <scope>IDENTIFICATION</scope>
</reference>
<evidence type="ECO:0000313" key="3">
    <source>
        <dbReference type="RefSeq" id="XP_029641272.1"/>
    </source>
</evidence>
<sequence length="289" mass="33339">METVGMSMGSVPLPQSHTATIVVWNDLDLENAEILLEAPTLKDVKEILAEIFHLNNFATVQKEGILLNLYTYAVQFAREEDFRVEQLSAYFSIVKRVHEVCIESPFGNLDETFAYFKDLLVTHSVCRPPFSIQLFSSEEIKKISDHVINTYFRHFKLYKFAFTQQVRLDLVLNYTGPSDSDASQEIHIDSEKEEKEKSESEESQEELITAAEKEAEVTPEPIKEEEFKAEEYLKKLITEFLQVEIDEIKLSIKEKLRESEQILSNKLEEIGTHEEAKKSVKKVIKLGKK</sequence>
<evidence type="ECO:0000313" key="2">
    <source>
        <dbReference type="Proteomes" id="UP000515154"/>
    </source>
</evidence>
<accession>A0A6P7SSL5</accession>
<dbReference type="AlphaFoldDB" id="A0A6P7SSL5"/>
<name>A0A6P7SSL5_9MOLL</name>
<keyword evidence="2" id="KW-1185">Reference proteome</keyword>
<dbReference type="Proteomes" id="UP000515154">
    <property type="component" value="Linkage group LG10"/>
</dbReference>
<gene>
    <name evidence="3" type="primary">LOC115216214</name>
</gene>
<dbReference type="RefSeq" id="XP_029641272.1">
    <property type="nucleotide sequence ID" value="XM_029785412.2"/>
</dbReference>
<feature type="compositionally biased region" description="Basic and acidic residues" evidence="1">
    <location>
        <begin position="184"/>
        <end position="200"/>
    </location>
</feature>
<dbReference type="KEGG" id="osn:115216214"/>
<dbReference type="PANTHER" id="PTHR28457:SF1">
    <property type="entry name" value="CILIA- AND FLAGELLA-ASSOCIATED PROTEIN 119"/>
    <property type="match status" value="1"/>
</dbReference>
<feature type="region of interest" description="Disordered" evidence="1">
    <location>
        <begin position="178"/>
        <end position="206"/>
    </location>
</feature>
<protein>
    <submittedName>
        <fullName evidence="3">Coiled-coil domain-containing protein 189-like</fullName>
    </submittedName>
</protein>
<dbReference type="PANTHER" id="PTHR28457">
    <property type="entry name" value="COILED-COIL DOMAIN-CONTAINING PROTEIN 189"/>
    <property type="match status" value="1"/>
</dbReference>
<dbReference type="Pfam" id="PF14769">
    <property type="entry name" value="CLAMP"/>
    <property type="match status" value="1"/>
</dbReference>
<evidence type="ECO:0000256" key="1">
    <source>
        <dbReference type="SAM" id="MobiDB-lite"/>
    </source>
</evidence>